<evidence type="ECO:0000256" key="1">
    <source>
        <dbReference type="ARBA" id="ARBA00002841"/>
    </source>
</evidence>
<dbReference type="AlphaFoldDB" id="A0A9D1DLP1"/>
<dbReference type="Pfam" id="PF12849">
    <property type="entry name" value="PBP_like_2"/>
    <property type="match status" value="1"/>
</dbReference>
<evidence type="ECO:0000259" key="10">
    <source>
        <dbReference type="Pfam" id="PF12849"/>
    </source>
</evidence>
<dbReference type="Proteomes" id="UP000824238">
    <property type="component" value="Unassembled WGS sequence"/>
</dbReference>
<comment type="function">
    <text evidence="1">Part of the ABC transporter complex PstSACB involved in phosphate import.</text>
</comment>
<protein>
    <recommendedName>
        <fullName evidence="10">PBP domain-containing protein</fullName>
    </recommendedName>
</protein>
<reference evidence="11" key="1">
    <citation type="submission" date="2020-10" db="EMBL/GenBank/DDBJ databases">
        <authorList>
            <person name="Gilroy R."/>
        </authorList>
    </citation>
    <scope>NUCLEOTIDE SEQUENCE</scope>
    <source>
        <strain evidence="11">ChiGjej3B3-7149</strain>
    </source>
</reference>
<comment type="subunit">
    <text evidence="4">The complex is composed of two ATP-binding proteins (PstB), two transmembrane proteins (PstC and PstA) and a solute-binding protein (PstS).</text>
</comment>
<dbReference type="PROSITE" id="PS51257">
    <property type="entry name" value="PROKAR_LIPOPROTEIN"/>
    <property type="match status" value="1"/>
</dbReference>
<dbReference type="Gene3D" id="3.40.190.10">
    <property type="entry name" value="Periplasmic binding protein-like II"/>
    <property type="match status" value="2"/>
</dbReference>
<organism evidence="11 12">
    <name type="scientific">Candidatus Scatomorpha intestinigallinarum</name>
    <dbReference type="NCBI Taxonomy" id="2840923"/>
    <lineage>
        <taxon>Bacteria</taxon>
        <taxon>Bacillati</taxon>
        <taxon>Bacillota</taxon>
        <taxon>Clostridia</taxon>
        <taxon>Eubacteriales</taxon>
        <taxon>Candidatus Scatomorpha</taxon>
    </lineage>
</organism>
<keyword evidence="6 9" id="KW-0732">Signal</keyword>
<evidence type="ECO:0000256" key="2">
    <source>
        <dbReference type="ARBA" id="ARBA00004193"/>
    </source>
</evidence>
<evidence type="ECO:0000256" key="8">
    <source>
        <dbReference type="ARBA" id="ARBA00023288"/>
    </source>
</evidence>
<comment type="subcellular location">
    <subcellularLocation>
        <location evidence="2">Cell membrane</location>
        <topology evidence="2">Lipid-anchor</topology>
    </subcellularLocation>
</comment>
<feature type="chain" id="PRO_5038800932" description="PBP domain-containing protein" evidence="9">
    <location>
        <begin position="25"/>
        <end position="277"/>
    </location>
</feature>
<name>A0A9D1DLP1_9FIRM</name>
<feature type="domain" description="PBP" evidence="10">
    <location>
        <begin position="48"/>
        <end position="237"/>
    </location>
</feature>
<evidence type="ECO:0000256" key="9">
    <source>
        <dbReference type="SAM" id="SignalP"/>
    </source>
</evidence>
<dbReference type="EMBL" id="DVHH01000143">
    <property type="protein sequence ID" value="HIR55082.1"/>
    <property type="molecule type" value="Genomic_DNA"/>
</dbReference>
<evidence type="ECO:0000256" key="7">
    <source>
        <dbReference type="ARBA" id="ARBA00023139"/>
    </source>
</evidence>
<dbReference type="SUPFAM" id="SSF53850">
    <property type="entry name" value="Periplasmic binding protein-like II"/>
    <property type="match status" value="1"/>
</dbReference>
<dbReference type="PANTHER" id="PTHR30570:SF1">
    <property type="entry name" value="PHOSPHATE-BINDING PROTEIN PSTS"/>
    <property type="match status" value="1"/>
</dbReference>
<proteinExistence type="inferred from homology"/>
<evidence type="ECO:0000256" key="6">
    <source>
        <dbReference type="ARBA" id="ARBA00022729"/>
    </source>
</evidence>
<sequence length="277" mass="28117">MKRLIPILLTCALALGLAGCGDFAPDPTQTPDAAADYSFDRTNFPALAGGSAQEPLAEAIAAIMLGETREGVADLLSFGNTQEAWDRLASGEAGLVLATEPDKLPEDVETAVVSRDALVFYVGEGSAVDGMTSAQLKSVMSGGTKSWSGMGGSGDIAILGRPEGSGSLAALRRLIGGGSAAVSDSGAALTSAEVLGYGFYNEAVLMGSADGYKLLEVDGVAPTAENIASGEYPLCVDVLAGISASAADDSPERALWLWLQGGVGQAFISSQGYLEAE</sequence>
<evidence type="ECO:0000313" key="11">
    <source>
        <dbReference type="EMBL" id="HIR55082.1"/>
    </source>
</evidence>
<keyword evidence="8" id="KW-0449">Lipoprotein</keyword>
<comment type="caution">
    <text evidence="11">The sequence shown here is derived from an EMBL/GenBank/DDBJ whole genome shotgun (WGS) entry which is preliminary data.</text>
</comment>
<evidence type="ECO:0000256" key="5">
    <source>
        <dbReference type="ARBA" id="ARBA00022592"/>
    </source>
</evidence>
<keyword evidence="5" id="KW-0813">Transport</keyword>
<dbReference type="GO" id="GO:0006817">
    <property type="term" value="P:phosphate ion transport"/>
    <property type="evidence" value="ECO:0007669"/>
    <property type="project" value="UniProtKB-KW"/>
</dbReference>
<feature type="signal peptide" evidence="9">
    <location>
        <begin position="1"/>
        <end position="24"/>
    </location>
</feature>
<dbReference type="PANTHER" id="PTHR30570">
    <property type="entry name" value="PERIPLASMIC PHOSPHATE BINDING COMPONENT OF PHOSPHATE ABC TRANSPORTER"/>
    <property type="match status" value="1"/>
</dbReference>
<comment type="similarity">
    <text evidence="3">Belongs to the PstS family.</text>
</comment>
<dbReference type="GO" id="GO:0005886">
    <property type="term" value="C:plasma membrane"/>
    <property type="evidence" value="ECO:0007669"/>
    <property type="project" value="UniProtKB-SubCell"/>
</dbReference>
<evidence type="ECO:0000313" key="12">
    <source>
        <dbReference type="Proteomes" id="UP000824238"/>
    </source>
</evidence>
<dbReference type="InterPro" id="IPR024370">
    <property type="entry name" value="PBP_domain"/>
</dbReference>
<keyword evidence="7" id="KW-0564">Palmitate</keyword>
<reference evidence="11" key="2">
    <citation type="journal article" date="2021" name="PeerJ">
        <title>Extensive microbial diversity within the chicken gut microbiome revealed by metagenomics and culture.</title>
        <authorList>
            <person name="Gilroy R."/>
            <person name="Ravi A."/>
            <person name="Getino M."/>
            <person name="Pursley I."/>
            <person name="Horton D.L."/>
            <person name="Alikhan N.F."/>
            <person name="Baker D."/>
            <person name="Gharbi K."/>
            <person name="Hall N."/>
            <person name="Watson M."/>
            <person name="Adriaenssens E.M."/>
            <person name="Foster-Nyarko E."/>
            <person name="Jarju S."/>
            <person name="Secka A."/>
            <person name="Antonio M."/>
            <person name="Oren A."/>
            <person name="Chaudhuri R.R."/>
            <person name="La Ragione R."/>
            <person name="Hildebrand F."/>
            <person name="Pallen M.J."/>
        </authorList>
    </citation>
    <scope>NUCLEOTIDE SEQUENCE</scope>
    <source>
        <strain evidence="11">ChiGjej3B3-7149</strain>
    </source>
</reference>
<evidence type="ECO:0000256" key="4">
    <source>
        <dbReference type="ARBA" id="ARBA00011529"/>
    </source>
</evidence>
<keyword evidence="5" id="KW-0592">Phosphate transport</keyword>
<accession>A0A9D1DLP1</accession>
<gene>
    <name evidence="11" type="ORF">IAD36_05765</name>
</gene>
<evidence type="ECO:0000256" key="3">
    <source>
        <dbReference type="ARBA" id="ARBA00008725"/>
    </source>
</evidence>
<dbReference type="InterPro" id="IPR050811">
    <property type="entry name" value="Phosphate_ABC_transporter"/>
</dbReference>